<name>A0ABR7X848_9SPHI</name>
<dbReference type="EMBL" id="JACWMW010000003">
    <property type="protein sequence ID" value="MBD1386740.1"/>
    <property type="molecule type" value="Genomic_DNA"/>
</dbReference>
<reference evidence="1 2" key="1">
    <citation type="submission" date="2020-09" db="EMBL/GenBank/DDBJ databases">
        <title>Novel species of Mucilaginibacter isolated from a glacier on the Tibetan Plateau.</title>
        <authorList>
            <person name="Liu Q."/>
            <person name="Xin Y.-H."/>
        </authorList>
    </citation>
    <scope>NUCLEOTIDE SEQUENCE [LARGE SCALE GENOMIC DNA]</scope>
    <source>
        <strain evidence="1 2">CGMCC 1.13878</strain>
    </source>
</reference>
<comment type="caution">
    <text evidence="1">The sequence shown here is derived from an EMBL/GenBank/DDBJ whole genome shotgun (WGS) entry which is preliminary data.</text>
</comment>
<dbReference type="RefSeq" id="WP_191176573.1">
    <property type="nucleotide sequence ID" value="NZ_JACWMW010000003.1"/>
</dbReference>
<proteinExistence type="predicted"/>
<keyword evidence="2" id="KW-1185">Reference proteome</keyword>
<sequence>MNTEIKDEVLAVELQELYLTAKQWLSDLDFLESEERFLRNQLALSASGNILNNLTARLNEVGSARQKLNDSTHEFLNKLEGLIVLSEIVITLQLVEEFISLQTAVAGALNTLKSIKYGLIYNKWAA</sequence>
<accession>A0ABR7X848</accession>
<evidence type="ECO:0000313" key="2">
    <source>
        <dbReference type="Proteomes" id="UP000618754"/>
    </source>
</evidence>
<organism evidence="1 2">
    <name type="scientific">Mucilaginibacter rigui</name>
    <dbReference type="NCBI Taxonomy" id="534635"/>
    <lineage>
        <taxon>Bacteria</taxon>
        <taxon>Pseudomonadati</taxon>
        <taxon>Bacteroidota</taxon>
        <taxon>Sphingobacteriia</taxon>
        <taxon>Sphingobacteriales</taxon>
        <taxon>Sphingobacteriaceae</taxon>
        <taxon>Mucilaginibacter</taxon>
    </lineage>
</organism>
<dbReference type="Proteomes" id="UP000618754">
    <property type="component" value="Unassembled WGS sequence"/>
</dbReference>
<evidence type="ECO:0000313" key="1">
    <source>
        <dbReference type="EMBL" id="MBD1386740.1"/>
    </source>
</evidence>
<gene>
    <name evidence="1" type="ORF">IDJ75_15765</name>
</gene>
<protein>
    <submittedName>
        <fullName evidence="1">Uncharacterized protein</fullName>
    </submittedName>
</protein>